<dbReference type="InterPro" id="IPR050373">
    <property type="entry name" value="Fibrinogen_C-term_domain"/>
</dbReference>
<evidence type="ECO:0000313" key="4">
    <source>
        <dbReference type="Proteomes" id="UP000002320"/>
    </source>
</evidence>
<dbReference type="KEGG" id="cqu:CpipJ_CPIJ006397"/>
<dbReference type="SMART" id="SM00186">
    <property type="entry name" value="FBG"/>
    <property type="match status" value="1"/>
</dbReference>
<dbReference type="HOGENOM" id="CLU_1262642_0_0_1"/>
<feature type="domain" description="Fibrinogen C-terminal" evidence="1">
    <location>
        <begin position="1"/>
        <end position="78"/>
    </location>
</feature>
<keyword evidence="4" id="KW-1185">Reference proteome</keyword>
<accession>B0WHG2</accession>
<evidence type="ECO:0000313" key="3">
    <source>
        <dbReference type="EnsemblMetazoa" id="CPIJ006397-PA"/>
    </source>
</evidence>
<dbReference type="AlphaFoldDB" id="B0WHG2"/>
<dbReference type="Gene3D" id="3.90.215.10">
    <property type="entry name" value="Gamma Fibrinogen, chain A, domain 1"/>
    <property type="match status" value="1"/>
</dbReference>
<dbReference type="InParanoid" id="B0WHG2"/>
<dbReference type="EMBL" id="DS231935">
    <property type="protein sequence ID" value="EDS27712.1"/>
    <property type="molecule type" value="Genomic_DNA"/>
</dbReference>
<dbReference type="OrthoDB" id="7743108at2759"/>
<dbReference type="InterPro" id="IPR036056">
    <property type="entry name" value="Fibrinogen-like_C"/>
</dbReference>
<dbReference type="InterPro" id="IPR014716">
    <property type="entry name" value="Fibrinogen_a/b/g_C_1"/>
</dbReference>
<dbReference type="STRING" id="7176.B0WHG2"/>
<dbReference type="eggNOG" id="KOG2579">
    <property type="taxonomic scope" value="Eukaryota"/>
</dbReference>
<reference evidence="3" key="2">
    <citation type="submission" date="2020-05" db="UniProtKB">
        <authorList>
            <consortium name="EnsemblMetazoa"/>
        </authorList>
    </citation>
    <scope>IDENTIFICATION</scope>
    <source>
        <strain evidence="3">JHB</strain>
    </source>
</reference>
<dbReference type="VEuPathDB" id="VectorBase:CQUJHB005282"/>
<evidence type="ECO:0000259" key="1">
    <source>
        <dbReference type="PROSITE" id="PS51406"/>
    </source>
</evidence>
<dbReference type="SUPFAM" id="SSF56496">
    <property type="entry name" value="Fibrinogen C-terminal domain-like"/>
    <property type="match status" value="1"/>
</dbReference>
<dbReference type="VEuPathDB" id="VectorBase:CPIJ006397"/>
<evidence type="ECO:0000313" key="2">
    <source>
        <dbReference type="EMBL" id="EDS27712.1"/>
    </source>
</evidence>
<dbReference type="EnsemblMetazoa" id="CPIJ006397-RA">
    <property type="protein sequence ID" value="CPIJ006397-PA"/>
    <property type="gene ID" value="CPIJ006397"/>
</dbReference>
<dbReference type="PANTHER" id="PTHR19143">
    <property type="entry name" value="FIBRINOGEN/TENASCIN/ANGIOPOEITIN"/>
    <property type="match status" value="1"/>
</dbReference>
<protein>
    <submittedName>
        <fullName evidence="2 3">Fibrinogen and fibronectin</fullName>
    </submittedName>
</protein>
<reference evidence="2" key="1">
    <citation type="submission" date="2007-03" db="EMBL/GenBank/DDBJ databases">
        <title>Annotation of Culex pipiens quinquefasciatus.</title>
        <authorList>
            <consortium name="The Broad Institute Genome Sequencing Platform"/>
            <person name="Atkinson P.W."/>
            <person name="Hemingway J."/>
            <person name="Christensen B.M."/>
            <person name="Higgs S."/>
            <person name="Kodira C."/>
            <person name="Hannick L."/>
            <person name="Megy K."/>
            <person name="O'Leary S."/>
            <person name="Pearson M."/>
            <person name="Haas B.J."/>
            <person name="Mauceli E."/>
            <person name="Wortman J.R."/>
            <person name="Lee N.H."/>
            <person name="Guigo R."/>
            <person name="Stanke M."/>
            <person name="Alvarado L."/>
            <person name="Amedeo P."/>
            <person name="Antoine C.H."/>
            <person name="Arensburger P."/>
            <person name="Bidwell S.L."/>
            <person name="Crawford M."/>
            <person name="Camaro F."/>
            <person name="Devon K."/>
            <person name="Engels R."/>
            <person name="Hammond M."/>
            <person name="Howarth C."/>
            <person name="Koehrsen M."/>
            <person name="Lawson D."/>
            <person name="Montgomery P."/>
            <person name="Nene V."/>
            <person name="Nusbaum C."/>
            <person name="Puiu D."/>
            <person name="Romero-Severson J."/>
            <person name="Severson D.W."/>
            <person name="Shumway M."/>
            <person name="Sisk P."/>
            <person name="Stolte C."/>
            <person name="Zeng Q."/>
            <person name="Eisenstadt E."/>
            <person name="Fraser-Liggett C."/>
            <person name="Strausberg R."/>
            <person name="Galagan J."/>
            <person name="Birren B."/>
            <person name="Collins F.H."/>
        </authorList>
    </citation>
    <scope>NUCLEOTIDE SEQUENCE [LARGE SCALE GENOMIC DNA]</scope>
    <source>
        <strain evidence="2">JHB</strain>
    </source>
</reference>
<proteinExistence type="predicted"/>
<dbReference type="InterPro" id="IPR002181">
    <property type="entry name" value="Fibrinogen_a/b/g_C_dom"/>
</dbReference>
<dbReference type="GO" id="GO:0005615">
    <property type="term" value="C:extracellular space"/>
    <property type="evidence" value="ECO:0007669"/>
    <property type="project" value="TreeGrafter"/>
</dbReference>
<sequence>MDSFDGGWLVVQHRFDGSVNFTRSWKEYQNGFGLVGKSTEFWLGLKLLHLITTSQDYELVIELKDKFNYYGYAHYSDFMIVHPFPIVTTVDDMPIRRKVFAPTASKYSFTGLAPEVERASQRFASASAGEKFHYEARSAPAPTPKAAVFARLASFSALSLTFFGARGGLAECARLLCVLRERNAQGCSRRRTVSARRGGYFDWERGCRLQVGNSRAVVQ</sequence>
<dbReference type="PANTHER" id="PTHR19143:SF327">
    <property type="entry name" value="FI21813P1-RELATED"/>
    <property type="match status" value="1"/>
</dbReference>
<dbReference type="Proteomes" id="UP000002320">
    <property type="component" value="Unassembled WGS sequence"/>
</dbReference>
<dbReference type="PROSITE" id="PS51406">
    <property type="entry name" value="FIBRINOGEN_C_2"/>
    <property type="match status" value="1"/>
</dbReference>
<name>B0WHG2_CULQU</name>
<organism>
    <name type="scientific">Culex quinquefasciatus</name>
    <name type="common">Southern house mosquito</name>
    <name type="synonym">Culex pungens</name>
    <dbReference type="NCBI Taxonomy" id="7176"/>
    <lineage>
        <taxon>Eukaryota</taxon>
        <taxon>Metazoa</taxon>
        <taxon>Ecdysozoa</taxon>
        <taxon>Arthropoda</taxon>
        <taxon>Hexapoda</taxon>
        <taxon>Insecta</taxon>
        <taxon>Pterygota</taxon>
        <taxon>Neoptera</taxon>
        <taxon>Endopterygota</taxon>
        <taxon>Diptera</taxon>
        <taxon>Nematocera</taxon>
        <taxon>Culicoidea</taxon>
        <taxon>Culicidae</taxon>
        <taxon>Culicinae</taxon>
        <taxon>Culicini</taxon>
        <taxon>Culex</taxon>
        <taxon>Culex</taxon>
    </lineage>
</organism>
<dbReference type="Pfam" id="PF00147">
    <property type="entry name" value="Fibrinogen_C"/>
    <property type="match status" value="1"/>
</dbReference>
<gene>
    <name evidence="3" type="primary">6038328</name>
    <name evidence="2" type="ORF">CpipJ_CPIJ006397</name>
</gene>